<dbReference type="InterPro" id="IPR036291">
    <property type="entry name" value="NAD(P)-bd_dom_sf"/>
</dbReference>
<protein>
    <submittedName>
        <fullName evidence="3">Oxidoreductase, short-chain dehydrogenase/reductase family</fullName>
    </submittedName>
</protein>
<dbReference type="OrthoDB" id="9775296at2"/>
<comment type="caution">
    <text evidence="3">The sequence shown here is derived from an EMBL/GenBank/DDBJ whole genome shotgun (WGS) entry which is preliminary data.</text>
</comment>
<dbReference type="EMBL" id="BAZW01000006">
    <property type="protein sequence ID" value="GAO29047.1"/>
    <property type="molecule type" value="Genomic_DNA"/>
</dbReference>
<dbReference type="GO" id="GO:0016020">
    <property type="term" value="C:membrane"/>
    <property type="evidence" value="ECO:0007669"/>
    <property type="project" value="TreeGrafter"/>
</dbReference>
<organism evidence="3 4">
    <name type="scientific">Geofilum rubicundum JCM 15548</name>
    <dbReference type="NCBI Taxonomy" id="1236989"/>
    <lineage>
        <taxon>Bacteria</taxon>
        <taxon>Pseudomonadati</taxon>
        <taxon>Bacteroidota</taxon>
        <taxon>Bacteroidia</taxon>
        <taxon>Marinilabiliales</taxon>
        <taxon>Marinilabiliaceae</taxon>
        <taxon>Geofilum</taxon>
    </lineage>
</organism>
<dbReference type="InterPro" id="IPR020904">
    <property type="entry name" value="Sc_DH/Rdtase_CS"/>
</dbReference>
<keyword evidence="4" id="KW-1185">Reference proteome</keyword>
<comment type="similarity">
    <text evidence="1">Belongs to the short-chain dehydrogenases/reductases (SDR) family.</text>
</comment>
<dbReference type="RefSeq" id="WP_062122835.1">
    <property type="nucleotide sequence ID" value="NZ_BAZW01000006.1"/>
</dbReference>
<evidence type="ECO:0000313" key="3">
    <source>
        <dbReference type="EMBL" id="GAO29047.1"/>
    </source>
</evidence>
<dbReference type="PANTHER" id="PTHR44196">
    <property type="entry name" value="DEHYDROGENASE/REDUCTASE SDR FAMILY MEMBER 7B"/>
    <property type="match status" value="1"/>
</dbReference>
<accession>A0A0E9LU01</accession>
<dbReference type="GO" id="GO:0016491">
    <property type="term" value="F:oxidoreductase activity"/>
    <property type="evidence" value="ECO:0007669"/>
    <property type="project" value="UniProtKB-KW"/>
</dbReference>
<dbReference type="Proteomes" id="UP000032900">
    <property type="component" value="Unassembled WGS sequence"/>
</dbReference>
<dbReference type="PANTHER" id="PTHR44196:SF1">
    <property type="entry name" value="DEHYDROGENASE_REDUCTASE SDR FAMILY MEMBER 7B"/>
    <property type="match status" value="1"/>
</dbReference>
<keyword evidence="2" id="KW-0560">Oxidoreductase</keyword>
<evidence type="ECO:0000256" key="2">
    <source>
        <dbReference type="ARBA" id="ARBA00023002"/>
    </source>
</evidence>
<reference evidence="3 4" key="1">
    <citation type="journal article" date="2015" name="Microbes Environ.">
        <title>Distribution and evolution of nitrogen fixation genes in the phylum bacteroidetes.</title>
        <authorList>
            <person name="Inoue J."/>
            <person name="Oshima K."/>
            <person name="Suda W."/>
            <person name="Sakamoto M."/>
            <person name="Iino T."/>
            <person name="Noda S."/>
            <person name="Hongoh Y."/>
            <person name="Hattori M."/>
            <person name="Ohkuma M."/>
        </authorList>
    </citation>
    <scope>NUCLEOTIDE SEQUENCE [LARGE SCALE GENOMIC DNA]</scope>
    <source>
        <strain evidence="3">JCM 15548</strain>
    </source>
</reference>
<gene>
    <name evidence="3" type="ORF">JCM15548_11202</name>
</gene>
<dbReference type="Pfam" id="PF00106">
    <property type="entry name" value="adh_short"/>
    <property type="match status" value="1"/>
</dbReference>
<dbReference type="AlphaFoldDB" id="A0A0E9LU01"/>
<dbReference type="PRINTS" id="PR00081">
    <property type="entry name" value="GDHRDH"/>
</dbReference>
<evidence type="ECO:0000256" key="1">
    <source>
        <dbReference type="ARBA" id="ARBA00006484"/>
    </source>
</evidence>
<evidence type="ECO:0000313" key="4">
    <source>
        <dbReference type="Proteomes" id="UP000032900"/>
    </source>
</evidence>
<sequence>MDFFKKTIWITGAASGMGKAVAIALAPYQTTLILSDRDAEGLEVTAREATKKGAHVLTRRLDMSDTNAISTTAQEVLRKGYQINALYQFAGISQRSVVTETPIENDRKIMEINFIGVVALTKALLPHMIENGGGQLAAASSLVGKFGFPYRSAYSASKHALHGFFESIAAENYPNNIRISLLIGGRIRTNISKFAIDKSGQEHGQMDPGQANGISPEKAAQQILRGLRKEKLEIPVGGKELLILKIKRFFPNWHSKLVRKINPM</sequence>
<dbReference type="Gene3D" id="3.40.50.720">
    <property type="entry name" value="NAD(P)-binding Rossmann-like Domain"/>
    <property type="match status" value="1"/>
</dbReference>
<dbReference type="InterPro" id="IPR002347">
    <property type="entry name" value="SDR_fam"/>
</dbReference>
<proteinExistence type="inferred from homology"/>
<dbReference type="SUPFAM" id="SSF51735">
    <property type="entry name" value="NAD(P)-binding Rossmann-fold domains"/>
    <property type="match status" value="1"/>
</dbReference>
<dbReference type="STRING" id="1236989.JCM15548_11202"/>
<dbReference type="PROSITE" id="PS00061">
    <property type="entry name" value="ADH_SHORT"/>
    <property type="match status" value="1"/>
</dbReference>
<name>A0A0E9LU01_9BACT</name>